<organism evidence="3 4">
    <name type="scientific">Corynebacterium intestinale</name>
    <dbReference type="NCBI Taxonomy" id="2943492"/>
    <lineage>
        <taxon>Bacteria</taxon>
        <taxon>Bacillati</taxon>
        <taxon>Actinomycetota</taxon>
        <taxon>Actinomycetes</taxon>
        <taxon>Mycobacteriales</taxon>
        <taxon>Corynebacteriaceae</taxon>
        <taxon>Corynebacterium</taxon>
    </lineage>
</organism>
<comment type="caution">
    <text evidence="3">The sequence shown here is derived from an EMBL/GenBank/DDBJ whole genome shotgun (WGS) entry which is preliminary data.</text>
</comment>
<proteinExistence type="predicted"/>
<reference evidence="3 4" key="1">
    <citation type="submission" date="2022-05" db="EMBL/GenBank/DDBJ databases">
        <title>Corynebacterium sp. B5-R-101 sp. nov., isolated from human feces.</title>
        <authorList>
            <person name="Shamsuzzaman M."/>
            <person name="Dahal R.H."/>
        </authorList>
    </citation>
    <scope>NUCLEOTIDE SEQUENCE [LARGE SCALE GENOMIC DNA]</scope>
    <source>
        <strain evidence="3 4">B5-R-101</strain>
    </source>
</reference>
<keyword evidence="4" id="KW-1185">Reference proteome</keyword>
<evidence type="ECO:0000256" key="1">
    <source>
        <dbReference type="SAM" id="MobiDB-lite"/>
    </source>
</evidence>
<feature type="region of interest" description="Disordered" evidence="1">
    <location>
        <begin position="33"/>
        <end position="77"/>
    </location>
</feature>
<name>A0ABT0TAI2_9CORY</name>
<dbReference type="PROSITE" id="PS51257">
    <property type="entry name" value="PROKAR_LIPOPROTEIN"/>
    <property type="match status" value="1"/>
</dbReference>
<feature type="signal peptide" evidence="2">
    <location>
        <begin position="1"/>
        <end position="24"/>
    </location>
</feature>
<evidence type="ECO:0000256" key="2">
    <source>
        <dbReference type="SAM" id="SignalP"/>
    </source>
</evidence>
<feature type="compositionally biased region" description="Low complexity" evidence="1">
    <location>
        <begin position="36"/>
        <end position="67"/>
    </location>
</feature>
<keyword evidence="2" id="KW-0732">Signal</keyword>
<evidence type="ECO:0000313" key="3">
    <source>
        <dbReference type="EMBL" id="MCL8493985.1"/>
    </source>
</evidence>
<dbReference type="Proteomes" id="UP001203579">
    <property type="component" value="Unassembled WGS sequence"/>
</dbReference>
<feature type="chain" id="PRO_5047018061" description="Lipoprotein" evidence="2">
    <location>
        <begin position="25"/>
        <end position="364"/>
    </location>
</feature>
<dbReference type="EMBL" id="JAMKFF010000005">
    <property type="protein sequence ID" value="MCL8493985.1"/>
    <property type="molecule type" value="Genomic_DNA"/>
</dbReference>
<gene>
    <name evidence="3" type="ORF">M5J06_07565</name>
</gene>
<evidence type="ECO:0000313" key="4">
    <source>
        <dbReference type="Proteomes" id="UP001203579"/>
    </source>
</evidence>
<evidence type="ECO:0008006" key="5">
    <source>
        <dbReference type="Google" id="ProtNLM"/>
    </source>
</evidence>
<sequence length="364" mass="38970">MSTRMTTLALVSTAGLLMSSCSLIGGALTEAEEPAFTEAAAESTASSAAPTSSKATSTSSSTSSSSANADCDEKKELEDTELSKVLENKEAYVKGSTEKLEDVSVSEDEYDACKFLSYAVLEGEFDGEDVKVPVFFVNGEVYDEDALYITSTSFEVEEDGEGYTFESKTEGDVVGVEGKAYKRPGTEAPSMETSFDGVDSDIFFIDVDSEPTESADLAKDEEDLRGEELFTISADGWNMVCGIIEENNAIDCAHGDGGTWSIKGGKTPMPEGMEFNLVTFLPLEGSTEFTQYDDEIPTNGTKIEGNGLYRIGIGDVEAQIAVVDDGIIVSTPDKSRLMFTNDTIYFDEEGSGDGSTDDENTENV</sequence>
<protein>
    <recommendedName>
        <fullName evidence="5">Lipoprotein</fullName>
    </recommendedName>
</protein>
<accession>A0ABT0TAI2</accession>